<comment type="caution">
    <text evidence="2">The sequence shown here is derived from an EMBL/GenBank/DDBJ whole genome shotgun (WGS) entry which is preliminary data.</text>
</comment>
<accession>A0A9X2L2A6</accession>
<dbReference type="RefSeq" id="WP_255133630.1">
    <property type="nucleotide sequence ID" value="NZ_JANDBC010000001.1"/>
</dbReference>
<name>A0A9X2L2A6_9BACT</name>
<feature type="signal peptide" evidence="1">
    <location>
        <begin position="1"/>
        <end position="24"/>
    </location>
</feature>
<evidence type="ECO:0000313" key="2">
    <source>
        <dbReference type="EMBL" id="MCP9291036.1"/>
    </source>
</evidence>
<feature type="chain" id="PRO_5040874857" description="Por secretion system C-terminal sorting domain-containing protein" evidence="1">
    <location>
        <begin position="25"/>
        <end position="711"/>
    </location>
</feature>
<evidence type="ECO:0000313" key="3">
    <source>
        <dbReference type="Proteomes" id="UP001139125"/>
    </source>
</evidence>
<dbReference type="Proteomes" id="UP001139125">
    <property type="component" value="Unassembled WGS sequence"/>
</dbReference>
<dbReference type="AlphaFoldDB" id="A0A9X2L2A6"/>
<protein>
    <recommendedName>
        <fullName evidence="4">Por secretion system C-terminal sorting domain-containing protein</fullName>
    </recommendedName>
</protein>
<reference evidence="2" key="1">
    <citation type="submission" date="2022-06" db="EMBL/GenBank/DDBJ databases">
        <title>Gracilimonas sp. CAU 1638 isolated from sea sediment.</title>
        <authorList>
            <person name="Kim W."/>
        </authorList>
    </citation>
    <scope>NUCLEOTIDE SEQUENCE</scope>
    <source>
        <strain evidence="2">CAU 1638</strain>
    </source>
</reference>
<proteinExistence type="predicted"/>
<keyword evidence="1" id="KW-0732">Signal</keyword>
<gene>
    <name evidence="2" type="ORF">NM125_05530</name>
</gene>
<organism evidence="2 3">
    <name type="scientific">Gracilimonas sediminicola</name>
    <dbReference type="NCBI Taxonomy" id="2952158"/>
    <lineage>
        <taxon>Bacteria</taxon>
        <taxon>Pseudomonadati</taxon>
        <taxon>Balneolota</taxon>
        <taxon>Balneolia</taxon>
        <taxon>Balneolales</taxon>
        <taxon>Balneolaceae</taxon>
        <taxon>Gracilimonas</taxon>
    </lineage>
</organism>
<sequence length="711" mass="78943">MRIIRAGLTAFFLTLFAANLYAQASFERAETNVGTIGLSITNYGTIGKPDVRNNPEGGFSMRYPSDSQIEHLFEAGIWIGALYNNSQLRVSTSSITTSGGYSRGGAGFEFTADNIILRRSSNPDDEFFSAQSVGEQDIITEFSDRRRDIQGTPISGHDTPLYADVRMESYNWGFPFTENFSILKYEITNNSDQYAGAATWDSVFVGMYADLVVRDITTNETGGAFFNKNGIGYLDSLYTTYAFDAGSPAGEPAINTYGAITLIGAEYRDQFYHPKNADYLQQQGLNVPQVGPSYWLFSAGTGVFDAPSNDIDRFTRMAEQFPIDSTNAQGETYREALRTDGQDAAGNYISFLSMGPFPVVEPGETITVYFVYSAARKPEEFQGTIQSIKEIDTEDSRAILTQTINSANRVFQGEDVNDNGVLDPGEDTDGDGQLTRYLFPTPPDNPKVRIQLEEGKASIYWDRTAEFSVDRVSGEMDFEGYRIYSSQLGDGQGVDPKLIREFDKPANQIAFDTGFEEVELDDPVTFEDDTTEYWYRYELDGLLSGWQYEISVTAFDGGSETFDIGSLESSTSSNSVRIFPGTPVNENFGSNAKEYKVGVYPNPYRIKAAWDGSNEDTRKLYFYNLPARAEVRVYTVAGDIVAELEHNSATYNGDISWFNNFSDDPRVMAGGEHAWDLQSDANQILSTGLYLFSVKDLDSGEVQTGKLLIIK</sequence>
<evidence type="ECO:0008006" key="4">
    <source>
        <dbReference type="Google" id="ProtNLM"/>
    </source>
</evidence>
<evidence type="ECO:0000256" key="1">
    <source>
        <dbReference type="SAM" id="SignalP"/>
    </source>
</evidence>
<keyword evidence="3" id="KW-1185">Reference proteome</keyword>
<dbReference type="EMBL" id="JANDBC010000001">
    <property type="protein sequence ID" value="MCP9291036.1"/>
    <property type="molecule type" value="Genomic_DNA"/>
</dbReference>